<dbReference type="SUPFAM" id="SSF53623">
    <property type="entry name" value="MurD-like peptide ligases, catalytic domain"/>
    <property type="match status" value="1"/>
</dbReference>
<protein>
    <recommendedName>
        <fullName evidence="10 11">UDP-N-acetylmuramoyl-tripeptide--D-alanyl-D-alanine ligase</fullName>
        <ecNumber evidence="10 11">6.3.2.10</ecNumber>
    </recommendedName>
    <alternativeName>
        <fullName evidence="10">D-alanyl-D-alanine-adding enzyme</fullName>
    </alternativeName>
</protein>
<feature type="binding site" evidence="10">
    <location>
        <begin position="107"/>
        <end position="113"/>
    </location>
    <ligand>
        <name>ATP</name>
        <dbReference type="ChEBI" id="CHEBI:30616"/>
    </ligand>
</feature>
<keyword evidence="6 10" id="KW-0133">Cell shape</keyword>
<keyword evidence="7 10" id="KW-0573">Peptidoglycan synthesis</keyword>
<sequence length="465" mass="50265">MITLRLSEIAQALDGQLIGEDITVEQVNTDSRSLVANELFLALKGANFDGHRFIDQVIDKGCSALIVDHQCDVIVPQIIVADTHKALGKFGAFVREKVSPKVVGITGSSGKTTVKEMVAAILSRLGNVLATQGNFNNEIGVPLTLLRLEKTHDYAVVELGANHMGEIAYTSGLVQPDVAIINNIAAAHLEGFGDLCGVARAKGEIFEGLKSGGVAIYNKDCSLASKWQWRLVDKKVRGFSCKNESDCFSSDVILNEDGCATFKLNTYIGNTYIELTVPGKHNVCNAVAAAAIAIEFGATLDDLRLGLAEMAPVKGRLNLHQLSNNIKLIDDTYNANVESIKAATELLASYPGRRILIIGDMGELGADARSYHQEVGEHAAACKIDDLLTLGVLSQSTSDAYNNKTGKDSSHFSERSALITRLKALLTDEEQQISILVKGSRSARMEYVVQDIIQWCESQVTEEQV</sequence>
<feature type="domain" description="Mur ligase central" evidence="14">
    <location>
        <begin position="105"/>
        <end position="293"/>
    </location>
</feature>
<evidence type="ECO:0000256" key="3">
    <source>
        <dbReference type="ARBA" id="ARBA00022618"/>
    </source>
</evidence>
<dbReference type="SUPFAM" id="SSF53244">
    <property type="entry name" value="MurD-like peptide ligases, peptide-binding domain"/>
    <property type="match status" value="1"/>
</dbReference>
<gene>
    <name evidence="10 15" type="primary">murF</name>
    <name evidence="15" type="ORF">GCM10011501_25890</name>
</gene>
<evidence type="ECO:0000256" key="11">
    <source>
        <dbReference type="RuleBase" id="RU004136"/>
    </source>
</evidence>
<feature type="domain" description="Mur ligase C-terminal" evidence="13">
    <location>
        <begin position="315"/>
        <end position="441"/>
    </location>
</feature>
<dbReference type="NCBIfam" id="TIGR01143">
    <property type="entry name" value="murF"/>
    <property type="match status" value="1"/>
</dbReference>
<dbReference type="InterPro" id="IPR000713">
    <property type="entry name" value="Mur_ligase_N"/>
</dbReference>
<dbReference type="InterPro" id="IPR004101">
    <property type="entry name" value="Mur_ligase_C"/>
</dbReference>
<keyword evidence="8 10" id="KW-0131">Cell cycle</keyword>
<dbReference type="SUPFAM" id="SSF63418">
    <property type="entry name" value="MurE/MurF N-terminal domain"/>
    <property type="match status" value="1"/>
</dbReference>
<dbReference type="InterPro" id="IPR005863">
    <property type="entry name" value="UDP-N-AcMur_synth"/>
</dbReference>
<evidence type="ECO:0000259" key="12">
    <source>
        <dbReference type="Pfam" id="PF01225"/>
    </source>
</evidence>
<dbReference type="PANTHER" id="PTHR43024">
    <property type="entry name" value="UDP-N-ACETYLMURAMOYL-TRIPEPTIDE--D-ALANYL-D-ALANINE LIGASE"/>
    <property type="match status" value="1"/>
</dbReference>
<accession>A0ABQ3IUQ7</accession>
<comment type="similarity">
    <text evidence="10">Belongs to the MurCDEF family. MurF subfamily.</text>
</comment>
<keyword evidence="16" id="KW-1185">Reference proteome</keyword>
<dbReference type="Pfam" id="PF08245">
    <property type="entry name" value="Mur_ligase_M"/>
    <property type="match status" value="1"/>
</dbReference>
<evidence type="ECO:0000256" key="1">
    <source>
        <dbReference type="ARBA" id="ARBA00022490"/>
    </source>
</evidence>
<dbReference type="Gene3D" id="3.40.1190.10">
    <property type="entry name" value="Mur-like, catalytic domain"/>
    <property type="match status" value="1"/>
</dbReference>
<comment type="function">
    <text evidence="10 11">Involved in cell wall formation. Catalyzes the final step in the synthesis of UDP-N-acetylmuramoyl-pentapeptide, the precursor of murein.</text>
</comment>
<dbReference type="Pfam" id="PF01225">
    <property type="entry name" value="Mur_ligase"/>
    <property type="match status" value="1"/>
</dbReference>
<keyword evidence="2 10" id="KW-0436">Ligase</keyword>
<dbReference type="InterPro" id="IPR036615">
    <property type="entry name" value="Mur_ligase_C_dom_sf"/>
</dbReference>
<keyword evidence="9 10" id="KW-0961">Cell wall biogenesis/degradation</keyword>
<dbReference type="InterPro" id="IPR036565">
    <property type="entry name" value="Mur-like_cat_sf"/>
</dbReference>
<dbReference type="InterPro" id="IPR051046">
    <property type="entry name" value="MurCDEF_CellWall_CoF430Synth"/>
</dbReference>
<dbReference type="Gene3D" id="3.40.1390.10">
    <property type="entry name" value="MurE/MurF, N-terminal domain"/>
    <property type="match status" value="1"/>
</dbReference>
<keyword evidence="1 10" id="KW-0963">Cytoplasm</keyword>
<dbReference type="RefSeq" id="WP_189378672.1">
    <property type="nucleotide sequence ID" value="NZ_BNAH01000010.1"/>
</dbReference>
<keyword evidence="4 10" id="KW-0547">Nucleotide-binding</keyword>
<dbReference type="InterPro" id="IPR013221">
    <property type="entry name" value="Mur_ligase_cen"/>
</dbReference>
<evidence type="ECO:0000313" key="16">
    <source>
        <dbReference type="Proteomes" id="UP000626370"/>
    </source>
</evidence>
<dbReference type="EMBL" id="BNAH01000010">
    <property type="protein sequence ID" value="GHE95173.1"/>
    <property type="molecule type" value="Genomic_DNA"/>
</dbReference>
<dbReference type="PANTHER" id="PTHR43024:SF1">
    <property type="entry name" value="UDP-N-ACETYLMURAMOYL-TRIPEPTIDE--D-ALANYL-D-ALANINE LIGASE"/>
    <property type="match status" value="1"/>
</dbReference>
<evidence type="ECO:0000256" key="8">
    <source>
        <dbReference type="ARBA" id="ARBA00023306"/>
    </source>
</evidence>
<reference evidence="16" key="1">
    <citation type="journal article" date="2019" name="Int. J. Syst. Evol. Microbiol.">
        <title>The Global Catalogue of Microorganisms (GCM) 10K type strain sequencing project: providing services to taxonomists for standard genome sequencing and annotation.</title>
        <authorList>
            <consortium name="The Broad Institute Genomics Platform"/>
            <consortium name="The Broad Institute Genome Sequencing Center for Infectious Disease"/>
            <person name="Wu L."/>
            <person name="Ma J."/>
        </authorList>
    </citation>
    <scope>NUCLEOTIDE SEQUENCE [LARGE SCALE GENOMIC DNA]</scope>
    <source>
        <strain evidence="16">CGMCC 1.15922</strain>
    </source>
</reference>
<evidence type="ECO:0000256" key="10">
    <source>
        <dbReference type="HAMAP-Rule" id="MF_02019"/>
    </source>
</evidence>
<evidence type="ECO:0000256" key="5">
    <source>
        <dbReference type="ARBA" id="ARBA00022840"/>
    </source>
</evidence>
<dbReference type="EC" id="6.3.2.10" evidence="10 11"/>
<dbReference type="HAMAP" id="MF_02019">
    <property type="entry name" value="MurF"/>
    <property type="match status" value="1"/>
</dbReference>
<evidence type="ECO:0000256" key="4">
    <source>
        <dbReference type="ARBA" id="ARBA00022741"/>
    </source>
</evidence>
<evidence type="ECO:0000256" key="7">
    <source>
        <dbReference type="ARBA" id="ARBA00022984"/>
    </source>
</evidence>
<dbReference type="Pfam" id="PF02875">
    <property type="entry name" value="Mur_ligase_C"/>
    <property type="match status" value="1"/>
</dbReference>
<dbReference type="Proteomes" id="UP000626370">
    <property type="component" value="Unassembled WGS sequence"/>
</dbReference>
<proteinExistence type="inferred from homology"/>
<evidence type="ECO:0000313" key="15">
    <source>
        <dbReference type="EMBL" id="GHE95173.1"/>
    </source>
</evidence>
<evidence type="ECO:0000256" key="2">
    <source>
        <dbReference type="ARBA" id="ARBA00022598"/>
    </source>
</evidence>
<organism evidence="15 16">
    <name type="scientific">Thalassotalea profundi</name>
    <dbReference type="NCBI Taxonomy" id="2036687"/>
    <lineage>
        <taxon>Bacteria</taxon>
        <taxon>Pseudomonadati</taxon>
        <taxon>Pseudomonadota</taxon>
        <taxon>Gammaproteobacteria</taxon>
        <taxon>Alteromonadales</taxon>
        <taxon>Colwelliaceae</taxon>
        <taxon>Thalassotalea</taxon>
    </lineage>
</organism>
<comment type="subcellular location">
    <subcellularLocation>
        <location evidence="10 11">Cytoplasm</location>
    </subcellularLocation>
</comment>
<keyword evidence="5 10" id="KW-0067">ATP-binding</keyword>
<dbReference type="Gene3D" id="3.90.190.20">
    <property type="entry name" value="Mur ligase, C-terminal domain"/>
    <property type="match status" value="1"/>
</dbReference>
<keyword evidence="3 10" id="KW-0132">Cell division</keyword>
<feature type="domain" description="Mur ligase N-terminal catalytic" evidence="12">
    <location>
        <begin position="24"/>
        <end position="82"/>
    </location>
</feature>
<dbReference type="GO" id="GO:0016874">
    <property type="term" value="F:ligase activity"/>
    <property type="evidence" value="ECO:0007669"/>
    <property type="project" value="UniProtKB-KW"/>
</dbReference>
<evidence type="ECO:0000256" key="6">
    <source>
        <dbReference type="ARBA" id="ARBA00022960"/>
    </source>
</evidence>
<comment type="pathway">
    <text evidence="10 11">Cell wall biogenesis; peptidoglycan biosynthesis.</text>
</comment>
<dbReference type="NCBIfam" id="NF008041">
    <property type="entry name" value="PRK10773.1"/>
    <property type="match status" value="1"/>
</dbReference>
<name>A0ABQ3IUQ7_9GAMM</name>
<evidence type="ECO:0000259" key="14">
    <source>
        <dbReference type="Pfam" id="PF08245"/>
    </source>
</evidence>
<dbReference type="InterPro" id="IPR035911">
    <property type="entry name" value="MurE/MurF_N"/>
</dbReference>
<evidence type="ECO:0000259" key="13">
    <source>
        <dbReference type="Pfam" id="PF02875"/>
    </source>
</evidence>
<comment type="catalytic activity">
    <reaction evidence="10 11">
        <text>D-alanyl-D-alanine + UDP-N-acetyl-alpha-D-muramoyl-L-alanyl-gamma-D-glutamyl-meso-2,6-diaminopimelate + ATP = UDP-N-acetyl-alpha-D-muramoyl-L-alanyl-gamma-D-glutamyl-meso-2,6-diaminopimeloyl-D-alanyl-D-alanine + ADP + phosphate + H(+)</text>
        <dbReference type="Rhea" id="RHEA:28374"/>
        <dbReference type="ChEBI" id="CHEBI:15378"/>
        <dbReference type="ChEBI" id="CHEBI:30616"/>
        <dbReference type="ChEBI" id="CHEBI:43474"/>
        <dbReference type="ChEBI" id="CHEBI:57822"/>
        <dbReference type="ChEBI" id="CHEBI:61386"/>
        <dbReference type="ChEBI" id="CHEBI:83905"/>
        <dbReference type="ChEBI" id="CHEBI:456216"/>
        <dbReference type="EC" id="6.3.2.10"/>
    </reaction>
</comment>
<evidence type="ECO:0000256" key="9">
    <source>
        <dbReference type="ARBA" id="ARBA00023316"/>
    </source>
</evidence>
<comment type="caution">
    <text evidence="15">The sequence shown here is derived from an EMBL/GenBank/DDBJ whole genome shotgun (WGS) entry which is preliminary data.</text>
</comment>